<keyword evidence="5" id="KW-0805">Transcription regulation</keyword>
<dbReference type="InterPro" id="IPR001789">
    <property type="entry name" value="Sig_transdc_resp-reg_receiver"/>
</dbReference>
<dbReference type="Gene3D" id="1.10.10.60">
    <property type="entry name" value="Homeodomain-like"/>
    <property type="match status" value="2"/>
</dbReference>
<evidence type="ECO:0000256" key="3">
    <source>
        <dbReference type="ARBA" id="ARBA00022553"/>
    </source>
</evidence>
<evidence type="ECO:0000256" key="2">
    <source>
        <dbReference type="ARBA" id="ARBA00022490"/>
    </source>
</evidence>
<sequence length="272" mass="31600">MYKVLLIEDEDIMREGVKMSINWAKIDCRIVGEASDGEMAVSQIKTLAPDIVLLDINMPLLNGLEVLQRCQIEKQVFATIIISGYNDFEKAKQAIKYGVTDYLLKPLDHEELIQALHRCKESLLLKRQYQTFKEKIHEVSERELFVFKQTEAAVQPSKSIRALLALIEERYDEKISVQDIADELGRSKTYLNQKFKAITGYTFNDYLNRYRISQAILLLEKGEDKISTIALDVGFSNYRYFIDIFKKYTYILPSEFMQYAKNNNKSKVTKDC</sequence>
<dbReference type="Pfam" id="PF12833">
    <property type="entry name" value="HTH_18"/>
    <property type="match status" value="1"/>
</dbReference>
<evidence type="ECO:0000259" key="9">
    <source>
        <dbReference type="PROSITE" id="PS01124"/>
    </source>
</evidence>
<dbReference type="CDD" id="cd17536">
    <property type="entry name" value="REC_YesN-like"/>
    <property type="match status" value="1"/>
</dbReference>
<keyword evidence="7" id="KW-0804">Transcription</keyword>
<dbReference type="GO" id="GO:0043565">
    <property type="term" value="F:sequence-specific DNA binding"/>
    <property type="evidence" value="ECO:0007669"/>
    <property type="project" value="InterPro"/>
</dbReference>
<evidence type="ECO:0000256" key="4">
    <source>
        <dbReference type="ARBA" id="ARBA00023012"/>
    </source>
</evidence>
<dbReference type="PANTHER" id="PTHR42713:SF3">
    <property type="entry name" value="TRANSCRIPTIONAL REGULATORY PROTEIN HPTR"/>
    <property type="match status" value="1"/>
</dbReference>
<reference evidence="11 12" key="1">
    <citation type="submission" date="2017-09" db="EMBL/GenBank/DDBJ databases">
        <title>Complete Genome Sequences of Two Strains of the Meat Spoilage Bacterium Brochothrix thermosphacta Isolated from Ground Chicken.</title>
        <authorList>
            <person name="Paoli G.C."/>
            <person name="Wijey C."/>
            <person name="Chen C.-Y."/>
            <person name="Nguyen L."/>
            <person name="Yan X."/>
            <person name="Irwin P.L."/>
        </authorList>
    </citation>
    <scope>NUCLEOTIDE SEQUENCE [LARGE SCALE GENOMIC DNA]</scope>
    <source>
        <strain evidence="11 12">BI</strain>
    </source>
</reference>
<dbReference type="KEGG" id="bths:CNY62_04835"/>
<organism evidence="11 12">
    <name type="scientific">Brochothrix thermosphacta</name>
    <name type="common">Microbacterium thermosphactum</name>
    <dbReference type="NCBI Taxonomy" id="2756"/>
    <lineage>
        <taxon>Bacteria</taxon>
        <taxon>Bacillati</taxon>
        <taxon>Bacillota</taxon>
        <taxon>Bacilli</taxon>
        <taxon>Bacillales</taxon>
        <taxon>Listeriaceae</taxon>
        <taxon>Brochothrix</taxon>
    </lineage>
</organism>
<dbReference type="PROSITE" id="PS01124">
    <property type="entry name" value="HTH_ARAC_FAMILY_2"/>
    <property type="match status" value="1"/>
</dbReference>
<keyword evidence="6 11" id="KW-0238">DNA-binding</keyword>
<dbReference type="AlphaFoldDB" id="A0A1D2L4X0"/>
<dbReference type="Gene3D" id="3.40.50.2300">
    <property type="match status" value="1"/>
</dbReference>
<accession>A0A1D2L4X0</accession>
<dbReference type="STRING" id="2756.BFR44_07025"/>
<dbReference type="PROSITE" id="PS50110">
    <property type="entry name" value="RESPONSE_REGULATORY"/>
    <property type="match status" value="1"/>
</dbReference>
<dbReference type="EMBL" id="CP023483">
    <property type="protein sequence ID" value="ATF25771.1"/>
    <property type="molecule type" value="Genomic_DNA"/>
</dbReference>
<proteinExistence type="predicted"/>
<dbReference type="GO" id="GO:0000160">
    <property type="term" value="P:phosphorelay signal transduction system"/>
    <property type="evidence" value="ECO:0007669"/>
    <property type="project" value="UniProtKB-KW"/>
</dbReference>
<evidence type="ECO:0000313" key="12">
    <source>
        <dbReference type="Proteomes" id="UP000243591"/>
    </source>
</evidence>
<keyword evidence="3 8" id="KW-0597">Phosphoprotein</keyword>
<evidence type="ECO:0000256" key="7">
    <source>
        <dbReference type="ARBA" id="ARBA00023163"/>
    </source>
</evidence>
<keyword evidence="12" id="KW-1185">Reference proteome</keyword>
<dbReference type="SMART" id="SM00342">
    <property type="entry name" value="HTH_ARAC"/>
    <property type="match status" value="1"/>
</dbReference>
<protein>
    <submittedName>
        <fullName evidence="11">DNA-binding response regulator</fullName>
    </submittedName>
</protein>
<dbReference type="SMART" id="SM00448">
    <property type="entry name" value="REC"/>
    <property type="match status" value="1"/>
</dbReference>
<feature type="modified residue" description="4-aspartylphosphate" evidence="8">
    <location>
        <position position="55"/>
    </location>
</feature>
<keyword evidence="4" id="KW-0902">Two-component regulatory system</keyword>
<dbReference type="GO" id="GO:0003700">
    <property type="term" value="F:DNA-binding transcription factor activity"/>
    <property type="evidence" value="ECO:0007669"/>
    <property type="project" value="InterPro"/>
</dbReference>
<dbReference type="RefSeq" id="WP_069126222.1">
    <property type="nucleotide sequence ID" value="NZ_CP023483.1"/>
</dbReference>
<name>A0A1D2L4X0_BROTH</name>
<feature type="domain" description="HTH araC/xylS-type" evidence="9">
    <location>
        <begin position="161"/>
        <end position="259"/>
    </location>
</feature>
<dbReference type="InterPro" id="IPR051552">
    <property type="entry name" value="HptR"/>
</dbReference>
<dbReference type="Proteomes" id="UP000243591">
    <property type="component" value="Chromosome"/>
</dbReference>
<dbReference type="PANTHER" id="PTHR42713">
    <property type="entry name" value="HISTIDINE KINASE-RELATED"/>
    <property type="match status" value="1"/>
</dbReference>
<keyword evidence="2" id="KW-0963">Cytoplasm</keyword>
<evidence type="ECO:0000256" key="6">
    <source>
        <dbReference type="ARBA" id="ARBA00023125"/>
    </source>
</evidence>
<evidence type="ECO:0000256" key="5">
    <source>
        <dbReference type="ARBA" id="ARBA00023015"/>
    </source>
</evidence>
<dbReference type="GO" id="GO:0005737">
    <property type="term" value="C:cytoplasm"/>
    <property type="evidence" value="ECO:0007669"/>
    <property type="project" value="UniProtKB-SubCell"/>
</dbReference>
<feature type="domain" description="Response regulatory" evidence="10">
    <location>
        <begin position="3"/>
        <end position="120"/>
    </location>
</feature>
<evidence type="ECO:0000256" key="1">
    <source>
        <dbReference type="ARBA" id="ARBA00004496"/>
    </source>
</evidence>
<dbReference type="SUPFAM" id="SSF52172">
    <property type="entry name" value="CheY-like"/>
    <property type="match status" value="1"/>
</dbReference>
<evidence type="ECO:0000256" key="8">
    <source>
        <dbReference type="PROSITE-ProRule" id="PRU00169"/>
    </source>
</evidence>
<dbReference type="InterPro" id="IPR011006">
    <property type="entry name" value="CheY-like_superfamily"/>
</dbReference>
<dbReference type="InterPro" id="IPR018060">
    <property type="entry name" value="HTH_AraC"/>
</dbReference>
<comment type="subcellular location">
    <subcellularLocation>
        <location evidence="1">Cytoplasm</location>
    </subcellularLocation>
</comment>
<evidence type="ECO:0000313" key="11">
    <source>
        <dbReference type="EMBL" id="ATF25771.1"/>
    </source>
</evidence>
<dbReference type="OrthoDB" id="9790669at2"/>
<dbReference type="SUPFAM" id="SSF46689">
    <property type="entry name" value="Homeodomain-like"/>
    <property type="match status" value="2"/>
</dbReference>
<dbReference type="Pfam" id="PF00072">
    <property type="entry name" value="Response_reg"/>
    <property type="match status" value="1"/>
</dbReference>
<gene>
    <name evidence="11" type="ORF">CNY62_04835</name>
</gene>
<dbReference type="InterPro" id="IPR009057">
    <property type="entry name" value="Homeodomain-like_sf"/>
</dbReference>
<evidence type="ECO:0000259" key="10">
    <source>
        <dbReference type="PROSITE" id="PS50110"/>
    </source>
</evidence>